<keyword evidence="2" id="KW-0175">Coiled coil</keyword>
<keyword evidence="6" id="KW-1185">Reference proteome</keyword>
<feature type="domain" description="Multidrug resistance protein MdtA-like alpha-helical hairpin" evidence="4">
    <location>
        <begin position="112"/>
        <end position="176"/>
    </location>
</feature>
<gene>
    <name evidence="5" type="ORF">SAE02_18410</name>
</gene>
<dbReference type="InterPro" id="IPR058624">
    <property type="entry name" value="MdtA-like_HH"/>
</dbReference>
<feature type="signal peptide" evidence="3">
    <location>
        <begin position="1"/>
        <end position="28"/>
    </location>
</feature>
<evidence type="ECO:0000256" key="1">
    <source>
        <dbReference type="ARBA" id="ARBA00009477"/>
    </source>
</evidence>
<dbReference type="PROSITE" id="PS51257">
    <property type="entry name" value="PROKAR_LIPOPROTEIN"/>
    <property type="match status" value="1"/>
</dbReference>
<reference evidence="5 6" key="1">
    <citation type="submission" date="2019-07" db="EMBL/GenBank/DDBJ databases">
        <title>Whole genome shotgun sequence of Skermanella aerolata NBRC 106429.</title>
        <authorList>
            <person name="Hosoyama A."/>
            <person name="Uohara A."/>
            <person name="Ohji S."/>
            <person name="Ichikawa N."/>
        </authorList>
    </citation>
    <scope>NUCLEOTIDE SEQUENCE [LARGE SCALE GENOMIC DNA]</scope>
    <source>
        <strain evidence="5 6">NBRC 106429</strain>
    </source>
</reference>
<organism evidence="5 6">
    <name type="scientific">Skermanella aerolata</name>
    <dbReference type="NCBI Taxonomy" id="393310"/>
    <lineage>
        <taxon>Bacteria</taxon>
        <taxon>Pseudomonadati</taxon>
        <taxon>Pseudomonadota</taxon>
        <taxon>Alphaproteobacteria</taxon>
        <taxon>Rhodospirillales</taxon>
        <taxon>Azospirillaceae</taxon>
        <taxon>Skermanella</taxon>
    </lineage>
</organism>
<keyword evidence="3" id="KW-0732">Signal</keyword>
<dbReference type="PANTHER" id="PTHR30469:SF18">
    <property type="entry name" value="RESISTANCE-NODULATION-CELL DIVISION (RND) EFFLUX MEMBRANE FUSION PROTEIN-RELATED"/>
    <property type="match status" value="1"/>
</dbReference>
<feature type="chain" id="PRO_5021974244" evidence="3">
    <location>
        <begin position="29"/>
        <end position="382"/>
    </location>
</feature>
<dbReference type="Pfam" id="PF25876">
    <property type="entry name" value="HH_MFP_RND"/>
    <property type="match status" value="1"/>
</dbReference>
<dbReference type="PANTHER" id="PTHR30469">
    <property type="entry name" value="MULTIDRUG RESISTANCE PROTEIN MDTA"/>
    <property type="match status" value="1"/>
</dbReference>
<feature type="coiled-coil region" evidence="2">
    <location>
        <begin position="145"/>
        <end position="172"/>
    </location>
</feature>
<comment type="caution">
    <text evidence="5">The sequence shown here is derived from an EMBL/GenBank/DDBJ whole genome shotgun (WGS) entry which is preliminary data.</text>
</comment>
<comment type="similarity">
    <text evidence="1">Belongs to the membrane fusion protein (MFP) (TC 8.A.1) family.</text>
</comment>
<proteinExistence type="inferred from homology"/>
<dbReference type="InterPro" id="IPR006143">
    <property type="entry name" value="RND_pump_MFP"/>
</dbReference>
<accession>A0A512DMJ2</accession>
<dbReference type="Gene3D" id="2.40.30.170">
    <property type="match status" value="1"/>
</dbReference>
<dbReference type="Gene3D" id="1.10.287.470">
    <property type="entry name" value="Helix hairpin bin"/>
    <property type="match status" value="1"/>
</dbReference>
<dbReference type="RefSeq" id="WP_044426581.1">
    <property type="nucleotide sequence ID" value="NZ_BJYZ01000007.1"/>
</dbReference>
<name>A0A512DMJ2_9PROT</name>
<sequence>MSRFKSSGPAAFAAFVALGLAACTPSESATGPAADPRTGAQLVAVATVEPATAAARGFTGVVSARIQSNAGFRVPGKVTERLVDTGQTVKAGQPLMRIDRTEYAHAITAQVGNVAAARARVIQTAADEARYRGLVTTGAVSKAAYDQAKAAADGARALLSAAEAQLKVAQDEGDYSTLYADADGTVVETLAEPGQVVTAGQGVVKLAHAGPREASISLPETLRPAIGSAAQASLYGADKPWPARLRQLSDAADPVTRTYEARYVLEGDAARAPLGATVTVYLTGDAPAAASMVPIGAITDAGKGPGVWVLDDGTSTVSFRPVQVTAFGGESVVLGGGVQVGETIVALGGRFLHEGQSVRAIGRPDLGNQVAGNRLAGQAALR</sequence>
<dbReference type="OrthoDB" id="9813967at2"/>
<evidence type="ECO:0000256" key="3">
    <source>
        <dbReference type="SAM" id="SignalP"/>
    </source>
</evidence>
<dbReference type="SUPFAM" id="SSF111369">
    <property type="entry name" value="HlyD-like secretion proteins"/>
    <property type="match status" value="1"/>
</dbReference>
<dbReference type="GO" id="GO:0015562">
    <property type="term" value="F:efflux transmembrane transporter activity"/>
    <property type="evidence" value="ECO:0007669"/>
    <property type="project" value="TreeGrafter"/>
</dbReference>
<dbReference type="Proteomes" id="UP000321523">
    <property type="component" value="Unassembled WGS sequence"/>
</dbReference>
<dbReference type="NCBIfam" id="TIGR01730">
    <property type="entry name" value="RND_mfp"/>
    <property type="match status" value="1"/>
</dbReference>
<evidence type="ECO:0000259" key="4">
    <source>
        <dbReference type="Pfam" id="PF25876"/>
    </source>
</evidence>
<dbReference type="AlphaFoldDB" id="A0A512DMJ2"/>
<evidence type="ECO:0000313" key="5">
    <source>
        <dbReference type="EMBL" id="GEO37693.1"/>
    </source>
</evidence>
<dbReference type="GO" id="GO:1990281">
    <property type="term" value="C:efflux pump complex"/>
    <property type="evidence" value="ECO:0007669"/>
    <property type="project" value="TreeGrafter"/>
</dbReference>
<evidence type="ECO:0000313" key="6">
    <source>
        <dbReference type="Proteomes" id="UP000321523"/>
    </source>
</evidence>
<evidence type="ECO:0000256" key="2">
    <source>
        <dbReference type="SAM" id="Coils"/>
    </source>
</evidence>
<dbReference type="Gene3D" id="2.40.420.20">
    <property type="match status" value="1"/>
</dbReference>
<dbReference type="EMBL" id="BJYZ01000007">
    <property type="protein sequence ID" value="GEO37693.1"/>
    <property type="molecule type" value="Genomic_DNA"/>
</dbReference>
<protein>
    <submittedName>
        <fullName evidence="5">Secretion protein HylD</fullName>
    </submittedName>
</protein>
<dbReference type="Gene3D" id="2.40.50.100">
    <property type="match status" value="1"/>
</dbReference>